<evidence type="ECO:0000256" key="1">
    <source>
        <dbReference type="ARBA" id="ARBA00006817"/>
    </source>
</evidence>
<accession>A0A316KWA4</accession>
<dbReference type="Gene3D" id="3.30.530.20">
    <property type="match status" value="1"/>
</dbReference>
<dbReference type="RefSeq" id="WP_109662531.1">
    <property type="nucleotide sequence ID" value="NZ_QGEG01000002.1"/>
</dbReference>
<dbReference type="Pfam" id="PF08327">
    <property type="entry name" value="AHSA1"/>
    <property type="match status" value="1"/>
</dbReference>
<proteinExistence type="inferred from homology"/>
<keyword evidence="4" id="KW-1185">Reference proteome</keyword>
<dbReference type="InterPro" id="IPR023393">
    <property type="entry name" value="START-like_dom_sf"/>
</dbReference>
<sequence length="153" mass="17768">MDFKKTINVKTSNEKVFKAITTDVNKWWGNVDNKMANKIGSEFSVFFEENTEWRFVISELREFSHVTWKCIYANHSFSGLKGIKEEWLNSEIIFVCKVQKDNMVQLSFTHKGLTPDLNCYEICNAGWTHFIVNSLKQYLETGTGIPNLVNTKN</sequence>
<dbReference type="AlphaFoldDB" id="A0A316KWA4"/>
<name>A0A316KWA4_9FLAO</name>
<evidence type="ECO:0000313" key="4">
    <source>
        <dbReference type="Proteomes" id="UP000245762"/>
    </source>
</evidence>
<dbReference type="EMBL" id="QGEG01000002">
    <property type="protein sequence ID" value="PWL38522.1"/>
    <property type="molecule type" value="Genomic_DNA"/>
</dbReference>
<evidence type="ECO:0000313" key="3">
    <source>
        <dbReference type="EMBL" id="PWL38522.1"/>
    </source>
</evidence>
<organism evidence="3 4">
    <name type="scientific">Flagellimonas aquimarina</name>
    <dbReference type="NCBI Taxonomy" id="2201895"/>
    <lineage>
        <taxon>Bacteria</taxon>
        <taxon>Pseudomonadati</taxon>
        <taxon>Bacteroidota</taxon>
        <taxon>Flavobacteriia</taxon>
        <taxon>Flavobacteriales</taxon>
        <taxon>Flavobacteriaceae</taxon>
        <taxon>Flagellimonas</taxon>
    </lineage>
</organism>
<comment type="caution">
    <text evidence="3">The sequence shown here is derived from an EMBL/GenBank/DDBJ whole genome shotgun (WGS) entry which is preliminary data.</text>
</comment>
<dbReference type="CDD" id="cd07814">
    <property type="entry name" value="SRPBCC_CalC_Aha1-like"/>
    <property type="match status" value="1"/>
</dbReference>
<reference evidence="3 4" key="1">
    <citation type="submission" date="2018-05" db="EMBL/GenBank/DDBJ databases">
        <title>Complete genome sequence of Flagellimonas aquimarina ECD12 isolated from seaweed Ecklonia cava.</title>
        <authorList>
            <person name="Choi S."/>
            <person name="Seong C."/>
        </authorList>
    </citation>
    <scope>NUCLEOTIDE SEQUENCE [LARGE SCALE GENOMIC DNA]</scope>
    <source>
        <strain evidence="3 4">ECD12</strain>
    </source>
</reference>
<protein>
    <recommendedName>
        <fullName evidence="2">Activator of Hsp90 ATPase homologue 1/2-like C-terminal domain-containing protein</fullName>
    </recommendedName>
</protein>
<evidence type="ECO:0000259" key="2">
    <source>
        <dbReference type="Pfam" id="PF08327"/>
    </source>
</evidence>
<dbReference type="InterPro" id="IPR013538">
    <property type="entry name" value="ASHA1/2-like_C"/>
</dbReference>
<dbReference type="OrthoDB" id="287565at2"/>
<feature type="domain" description="Activator of Hsp90 ATPase homologue 1/2-like C-terminal" evidence="2">
    <location>
        <begin position="11"/>
        <end position="140"/>
    </location>
</feature>
<dbReference type="SUPFAM" id="SSF55961">
    <property type="entry name" value="Bet v1-like"/>
    <property type="match status" value="1"/>
</dbReference>
<comment type="similarity">
    <text evidence="1">Belongs to the AHA1 family.</text>
</comment>
<dbReference type="Proteomes" id="UP000245762">
    <property type="component" value="Unassembled WGS sequence"/>
</dbReference>
<gene>
    <name evidence="3" type="ORF">DKG77_09680</name>
</gene>